<dbReference type="EMBL" id="CADCXV010000955">
    <property type="protein sequence ID" value="CAB0039350.1"/>
    <property type="molecule type" value="Genomic_DNA"/>
</dbReference>
<feature type="compositionally biased region" description="Basic and acidic residues" evidence="1">
    <location>
        <begin position="288"/>
        <end position="332"/>
    </location>
</feature>
<feature type="region of interest" description="Disordered" evidence="1">
    <location>
        <begin position="280"/>
        <end position="332"/>
    </location>
</feature>
<evidence type="ECO:0000256" key="1">
    <source>
        <dbReference type="SAM" id="MobiDB-lite"/>
    </source>
</evidence>
<organism evidence="2 3">
    <name type="scientific">Trichogramma brassicae</name>
    <dbReference type="NCBI Taxonomy" id="86971"/>
    <lineage>
        <taxon>Eukaryota</taxon>
        <taxon>Metazoa</taxon>
        <taxon>Ecdysozoa</taxon>
        <taxon>Arthropoda</taxon>
        <taxon>Hexapoda</taxon>
        <taxon>Insecta</taxon>
        <taxon>Pterygota</taxon>
        <taxon>Neoptera</taxon>
        <taxon>Endopterygota</taxon>
        <taxon>Hymenoptera</taxon>
        <taxon>Apocrita</taxon>
        <taxon>Proctotrupomorpha</taxon>
        <taxon>Chalcidoidea</taxon>
        <taxon>Trichogrammatidae</taxon>
        <taxon>Trichogramma</taxon>
    </lineage>
</organism>
<evidence type="ECO:0000313" key="2">
    <source>
        <dbReference type="EMBL" id="CAB0039350.1"/>
    </source>
</evidence>
<gene>
    <name evidence="2" type="ORF">TBRA_LOCUS11094</name>
</gene>
<feature type="compositionally biased region" description="Basic residues" evidence="1">
    <location>
        <begin position="55"/>
        <end position="65"/>
    </location>
</feature>
<sequence>MKHELAIATQTINIPLCCNLYKKFLTSQKRTLLDSDQSLCYRDIGRTILARERGRRTGGTRGRMRSRGENWSFTPSRHAQTVAEALAFDSDTERCVTQRSDGVYKPENKYTCALSAFAAKDAKIKGNIASLPAEHNLRLLPGKGAGGQHGHWVPQGSILGLTLWNAIYDTILRLNLPRIVNIVIFADDIALTAVPKHLSQLEKHLNVVVQVRREKKFCIDAKEKKARVLSPLHLLSLIQCSRITNQAAIFFLHFFTQEEKEHQKKVSKWLAREKVETAAAAGATTAKESMRIRGRKTPEFEGENEKKNKKELRDVRASKKTKEQRERRRHDAYVLVRSEQRLYTLHSLHSQSAPPSTTIEQAVRSEQPPQSNKLNVRSRGYIHVTRSLHSQSVTPSIRVEQALRGRDATSEPLTGRRHLSCNLLNPRVDAENGLSVVRRRMLLLCTIYLTVGVHNFRAPRNPLDYRDRHDLLDPRDSPSISVRFPRRRGMPPRCPRVFRFYYVSKYHSKSSGHAGKSRASAYMRAR</sequence>
<feature type="region of interest" description="Disordered" evidence="1">
    <location>
        <begin position="55"/>
        <end position="74"/>
    </location>
</feature>
<evidence type="ECO:0008006" key="4">
    <source>
        <dbReference type="Google" id="ProtNLM"/>
    </source>
</evidence>
<feature type="region of interest" description="Disordered" evidence="1">
    <location>
        <begin position="347"/>
        <end position="373"/>
    </location>
</feature>
<feature type="compositionally biased region" description="Polar residues" evidence="1">
    <location>
        <begin position="347"/>
        <end position="360"/>
    </location>
</feature>
<accession>A0A6H5IR45</accession>
<protein>
    <recommendedName>
        <fullName evidence="4">Reverse transcriptase domain-containing protein</fullName>
    </recommendedName>
</protein>
<dbReference type="AlphaFoldDB" id="A0A6H5IR45"/>
<dbReference type="Proteomes" id="UP000479190">
    <property type="component" value="Unassembled WGS sequence"/>
</dbReference>
<proteinExistence type="predicted"/>
<evidence type="ECO:0000313" key="3">
    <source>
        <dbReference type="Proteomes" id="UP000479190"/>
    </source>
</evidence>
<reference evidence="2 3" key="1">
    <citation type="submission" date="2020-02" db="EMBL/GenBank/DDBJ databases">
        <authorList>
            <person name="Ferguson B K."/>
        </authorList>
    </citation>
    <scope>NUCLEOTIDE SEQUENCE [LARGE SCALE GENOMIC DNA]</scope>
</reference>
<name>A0A6H5IR45_9HYME</name>
<keyword evidence="3" id="KW-1185">Reference proteome</keyword>